<dbReference type="GO" id="GO:0016491">
    <property type="term" value="F:oxidoreductase activity"/>
    <property type="evidence" value="ECO:0007669"/>
    <property type="project" value="UniProtKB-KW"/>
</dbReference>
<comment type="similarity">
    <text evidence="1">Belongs to the HIBADH-related family.</text>
</comment>
<dbReference type="SUPFAM" id="SSF48179">
    <property type="entry name" value="6-phosphogluconate dehydrogenase C-terminal domain-like"/>
    <property type="match status" value="1"/>
</dbReference>
<evidence type="ECO:0000256" key="4">
    <source>
        <dbReference type="PIRSR" id="PIRSR000103-1"/>
    </source>
</evidence>
<keyword evidence="8" id="KW-1185">Reference proteome</keyword>
<dbReference type="PANTHER" id="PTHR43060:SF15">
    <property type="entry name" value="3-HYDROXYISOBUTYRATE DEHYDROGENASE-LIKE 1, MITOCHONDRIAL-RELATED"/>
    <property type="match status" value="1"/>
</dbReference>
<dbReference type="Proteomes" id="UP000014136">
    <property type="component" value="Unassembled WGS sequence"/>
</dbReference>
<keyword evidence="2" id="KW-0560">Oxidoreductase</keyword>
<dbReference type="InterPro" id="IPR036291">
    <property type="entry name" value="NAD(P)-bd_dom_sf"/>
</dbReference>
<keyword evidence="3" id="KW-0520">NAD</keyword>
<dbReference type="InterPro" id="IPR008927">
    <property type="entry name" value="6-PGluconate_DH-like_C_sf"/>
</dbReference>
<reference evidence="7 8" key="1">
    <citation type="submission" date="2013-03" db="EMBL/GenBank/DDBJ databases">
        <title>The Genome Sequence of Enterococcus saccharolyticus ATCC_43076 (Illumina only assembly).</title>
        <authorList>
            <consortium name="The Broad Institute Genomics Platform"/>
            <consortium name="The Broad Institute Genome Sequencing Center for Infectious Disease"/>
            <person name="Earl A."/>
            <person name="Russ C."/>
            <person name="Gilmore M."/>
            <person name="Surin D."/>
            <person name="Walker B."/>
            <person name="Young S."/>
            <person name="Zeng Q."/>
            <person name="Gargeya S."/>
            <person name="Fitzgerald M."/>
            <person name="Haas B."/>
            <person name="Abouelleil A."/>
            <person name="Allen A.W."/>
            <person name="Alvarado L."/>
            <person name="Arachchi H.M."/>
            <person name="Berlin A.M."/>
            <person name="Chapman S.B."/>
            <person name="Gainer-Dewar J."/>
            <person name="Goldberg J."/>
            <person name="Griggs A."/>
            <person name="Gujja S."/>
            <person name="Hansen M."/>
            <person name="Howarth C."/>
            <person name="Imamovic A."/>
            <person name="Ireland A."/>
            <person name="Larimer J."/>
            <person name="McCowan C."/>
            <person name="Murphy C."/>
            <person name="Pearson M."/>
            <person name="Poon T.W."/>
            <person name="Priest M."/>
            <person name="Roberts A."/>
            <person name="Saif S."/>
            <person name="Shea T."/>
            <person name="Sisk P."/>
            <person name="Sykes S."/>
            <person name="Wortman J."/>
            <person name="Nusbaum C."/>
            <person name="Birren B."/>
        </authorList>
    </citation>
    <scope>NUCLEOTIDE SEQUENCE [LARGE SCALE GENOMIC DNA]</scope>
    <source>
        <strain evidence="7 8">ATCC 43076</strain>
    </source>
</reference>
<dbReference type="Gene3D" id="3.40.50.720">
    <property type="entry name" value="NAD(P)-binding Rossmann-like Domain"/>
    <property type="match status" value="1"/>
</dbReference>
<dbReference type="AlphaFoldDB" id="S0NJM7"/>
<feature type="domain" description="3-hydroxyisobutyrate dehydrogenase-like NAD-binding" evidence="6">
    <location>
        <begin position="165"/>
        <end position="285"/>
    </location>
</feature>
<name>S0NJM7_9ENTE</name>
<dbReference type="eggNOG" id="COG2084">
    <property type="taxonomic scope" value="Bacteria"/>
</dbReference>
<dbReference type="Pfam" id="PF14833">
    <property type="entry name" value="NAD_binding_11"/>
    <property type="match status" value="1"/>
</dbReference>
<dbReference type="HOGENOM" id="CLU_035117_1_0_9"/>
<dbReference type="SUPFAM" id="SSF51735">
    <property type="entry name" value="NAD(P)-binding Rossmann-fold domains"/>
    <property type="match status" value="1"/>
</dbReference>
<evidence type="ECO:0000256" key="2">
    <source>
        <dbReference type="ARBA" id="ARBA00023002"/>
    </source>
</evidence>
<dbReference type="InterPro" id="IPR015815">
    <property type="entry name" value="HIBADH-related"/>
</dbReference>
<dbReference type="PATRIC" id="fig|1139996.3.peg.1582"/>
<dbReference type="Pfam" id="PF03446">
    <property type="entry name" value="NAD_binding_2"/>
    <property type="match status" value="1"/>
</dbReference>
<dbReference type="EMBL" id="AHYT01000005">
    <property type="protein sequence ID" value="EOT29073.1"/>
    <property type="molecule type" value="Genomic_DNA"/>
</dbReference>
<sequence>MKIGFIGTGVMGHAIVEHLMAAGHDLAVYNRTKSKTDDLVANGATWQDSPKAITEVSELVFTMVGYPQDVEETYYRKETGIFSADVSGKILVDLTTSTPSLAVKIAETALEKGAESLDAPVSGGDLGAKNGTLTIMVGGSERAYQQVVPVFEQFGKTYLLHGDSGKGQHAKMANQIMIAGTMTGMTEMLVYANQAGLDLDKVLDTLAGGSASNWSMINYSPRILAENYSPGFFVKHFVKDLKIALDEAKKMGIDLPSTTLAEQLYEKLENAGYGDDGTQALIKLWWQDGKKS</sequence>
<dbReference type="STRING" id="41997.RV16_GL000892"/>
<feature type="active site" evidence="4">
    <location>
        <position position="171"/>
    </location>
</feature>
<organism evidence="7 8">
    <name type="scientific">Enterococcus saccharolyticus subsp. saccharolyticus ATCC 43076</name>
    <dbReference type="NCBI Taxonomy" id="1139996"/>
    <lineage>
        <taxon>Bacteria</taxon>
        <taxon>Bacillati</taxon>
        <taxon>Bacillota</taxon>
        <taxon>Bacilli</taxon>
        <taxon>Lactobacillales</taxon>
        <taxon>Enterococcaceae</taxon>
        <taxon>Enterococcus</taxon>
    </lineage>
</organism>
<proteinExistence type="inferred from homology"/>
<dbReference type="InterPro" id="IPR013328">
    <property type="entry name" value="6PGD_dom2"/>
</dbReference>
<protein>
    <submittedName>
        <fullName evidence="7">2-hydroxy-3-oxopropionate reductase</fullName>
    </submittedName>
</protein>
<feature type="domain" description="6-phosphogluconate dehydrogenase NADP-binding" evidence="5">
    <location>
        <begin position="2"/>
        <end position="159"/>
    </location>
</feature>
<dbReference type="PANTHER" id="PTHR43060">
    <property type="entry name" value="3-HYDROXYISOBUTYRATE DEHYDROGENASE-LIKE 1, MITOCHONDRIAL-RELATED"/>
    <property type="match status" value="1"/>
</dbReference>
<gene>
    <name evidence="7" type="ORF">OMQ_01595</name>
</gene>
<dbReference type="GO" id="GO:0051287">
    <property type="term" value="F:NAD binding"/>
    <property type="evidence" value="ECO:0007669"/>
    <property type="project" value="InterPro"/>
</dbReference>
<evidence type="ECO:0000256" key="3">
    <source>
        <dbReference type="ARBA" id="ARBA00023027"/>
    </source>
</evidence>
<evidence type="ECO:0000313" key="8">
    <source>
        <dbReference type="Proteomes" id="UP000014136"/>
    </source>
</evidence>
<accession>S0NJM7</accession>
<dbReference type="PIRSF" id="PIRSF000103">
    <property type="entry name" value="HIBADH"/>
    <property type="match status" value="1"/>
</dbReference>
<dbReference type="InterPro" id="IPR006115">
    <property type="entry name" value="6PGDH_NADP-bd"/>
</dbReference>
<evidence type="ECO:0000259" key="5">
    <source>
        <dbReference type="Pfam" id="PF03446"/>
    </source>
</evidence>
<dbReference type="InterPro" id="IPR029154">
    <property type="entry name" value="HIBADH-like_NADP-bd"/>
</dbReference>
<dbReference type="OrthoDB" id="9786703at2"/>
<evidence type="ECO:0000313" key="7">
    <source>
        <dbReference type="EMBL" id="EOT29073.1"/>
    </source>
</evidence>
<dbReference type="Gene3D" id="1.10.1040.10">
    <property type="entry name" value="N-(1-d-carboxylethyl)-l-norvaline Dehydrogenase, domain 2"/>
    <property type="match status" value="1"/>
</dbReference>
<evidence type="ECO:0000256" key="1">
    <source>
        <dbReference type="ARBA" id="ARBA00009080"/>
    </source>
</evidence>
<dbReference type="GO" id="GO:0050661">
    <property type="term" value="F:NADP binding"/>
    <property type="evidence" value="ECO:0007669"/>
    <property type="project" value="InterPro"/>
</dbReference>
<dbReference type="RefSeq" id="WP_016175388.1">
    <property type="nucleotide sequence ID" value="NZ_KE136389.1"/>
</dbReference>
<evidence type="ECO:0000259" key="6">
    <source>
        <dbReference type="Pfam" id="PF14833"/>
    </source>
</evidence>
<comment type="caution">
    <text evidence="7">The sequence shown here is derived from an EMBL/GenBank/DDBJ whole genome shotgun (WGS) entry which is preliminary data.</text>
</comment>